<dbReference type="FunFam" id="1.20.1250.20:FF:000088">
    <property type="entry name" value="MFS multidrug transporter, putative"/>
    <property type="match status" value="1"/>
</dbReference>
<reference evidence="7 8" key="1">
    <citation type="journal article" date="2012" name="Fungal Genet. Biol.">
        <title>The genome of the xerotolerant mold Wallemia sebi reveals adaptations to osmotic stress and suggests cryptic sexual reproduction.</title>
        <authorList>
            <person name="Padamsee M."/>
            <person name="Kumar T.K.A."/>
            <person name="Riley R."/>
            <person name="Binder M."/>
            <person name="Boyd A."/>
            <person name="Calvo A.M."/>
            <person name="Furukawa K."/>
            <person name="Hesse C."/>
            <person name="Hohmann S."/>
            <person name="James T.Y."/>
            <person name="LaButti K."/>
            <person name="Lapidus A."/>
            <person name="Lindquist E."/>
            <person name="Lucas S."/>
            <person name="Miller K."/>
            <person name="Shantappa S."/>
            <person name="Grigoriev I.V."/>
            <person name="Hibbett D.S."/>
            <person name="McLaughlin D.J."/>
            <person name="Spatafora J.W."/>
            <person name="Aime M.C."/>
        </authorList>
    </citation>
    <scope>NUCLEOTIDE SEQUENCE [LARGE SCALE GENOMIC DNA]</scope>
    <source>
        <strain evidence="8">ATCC MYA-4683 / CBS 633.66</strain>
    </source>
</reference>
<evidence type="ECO:0000256" key="4">
    <source>
        <dbReference type="ARBA" id="ARBA00023136"/>
    </source>
</evidence>
<feature type="transmembrane region" description="Helical" evidence="5">
    <location>
        <begin position="358"/>
        <end position="380"/>
    </location>
</feature>
<comment type="subcellular location">
    <subcellularLocation>
        <location evidence="1">Membrane</location>
        <topology evidence="1">Multi-pass membrane protein</topology>
    </subcellularLocation>
</comment>
<dbReference type="InterPro" id="IPR020846">
    <property type="entry name" value="MFS_dom"/>
</dbReference>
<feature type="transmembrane region" description="Helical" evidence="5">
    <location>
        <begin position="84"/>
        <end position="103"/>
    </location>
</feature>
<feature type="domain" description="Major facilitator superfamily (MFS) profile" evidence="6">
    <location>
        <begin position="46"/>
        <end position="485"/>
    </location>
</feature>
<feature type="transmembrane region" description="Helical" evidence="5">
    <location>
        <begin position="319"/>
        <end position="338"/>
    </location>
</feature>
<dbReference type="EMBL" id="JH668237">
    <property type="protein sequence ID" value="EIM20753.1"/>
    <property type="molecule type" value="Genomic_DNA"/>
</dbReference>
<dbReference type="PANTHER" id="PTHR23502">
    <property type="entry name" value="MAJOR FACILITATOR SUPERFAMILY"/>
    <property type="match status" value="1"/>
</dbReference>
<feature type="transmembrane region" description="Helical" evidence="5">
    <location>
        <begin position="392"/>
        <end position="418"/>
    </location>
</feature>
<feature type="transmembrane region" description="Helical" evidence="5">
    <location>
        <begin position="280"/>
        <end position="299"/>
    </location>
</feature>
<dbReference type="eggNOG" id="KOG0255">
    <property type="taxonomic scope" value="Eukaryota"/>
</dbReference>
<feature type="transmembrane region" description="Helical" evidence="5">
    <location>
        <begin position="115"/>
        <end position="134"/>
    </location>
</feature>
<evidence type="ECO:0000259" key="6">
    <source>
        <dbReference type="PROSITE" id="PS50850"/>
    </source>
</evidence>
<dbReference type="RefSeq" id="XP_006959174.1">
    <property type="nucleotide sequence ID" value="XM_006959112.1"/>
</dbReference>
<evidence type="ECO:0000256" key="5">
    <source>
        <dbReference type="SAM" id="Phobius"/>
    </source>
</evidence>
<evidence type="ECO:0000313" key="8">
    <source>
        <dbReference type="Proteomes" id="UP000005242"/>
    </source>
</evidence>
<dbReference type="Proteomes" id="UP000005242">
    <property type="component" value="Unassembled WGS sequence"/>
</dbReference>
<dbReference type="PROSITE" id="PS50850">
    <property type="entry name" value="MFS"/>
    <property type="match status" value="1"/>
</dbReference>
<dbReference type="GeneID" id="18470820"/>
<dbReference type="OrthoDB" id="5376138at2759"/>
<keyword evidence="2 5" id="KW-0812">Transmembrane</keyword>
<gene>
    <name evidence="7" type="ORF">WALSEDRAFT_20010</name>
</gene>
<keyword evidence="8" id="KW-1185">Reference proteome</keyword>
<evidence type="ECO:0000256" key="2">
    <source>
        <dbReference type="ARBA" id="ARBA00022692"/>
    </source>
</evidence>
<keyword evidence="4 5" id="KW-0472">Membrane</keyword>
<accession>I4Y9W1</accession>
<dbReference type="SUPFAM" id="SSF103473">
    <property type="entry name" value="MFS general substrate transporter"/>
    <property type="match status" value="1"/>
</dbReference>
<dbReference type="OMA" id="HFFIVPE"/>
<feature type="transmembrane region" description="Helical" evidence="5">
    <location>
        <begin position="169"/>
        <end position="188"/>
    </location>
</feature>
<dbReference type="AlphaFoldDB" id="I4Y9W1"/>
<dbReference type="GO" id="GO:0005886">
    <property type="term" value="C:plasma membrane"/>
    <property type="evidence" value="ECO:0007669"/>
    <property type="project" value="TreeGrafter"/>
</dbReference>
<feature type="transmembrane region" description="Helical" evidence="5">
    <location>
        <begin position="44"/>
        <end position="63"/>
    </location>
</feature>
<feature type="transmembrane region" description="Helical" evidence="5">
    <location>
        <begin position="456"/>
        <end position="478"/>
    </location>
</feature>
<sequence length="520" mass="58870">MTPEDVTDKEELYFEKKTADGRIVLTEDAAYEATAFAYSSPKKWYILTVIAFIQYSMNFNTSVYSNAVEGMSEEWNISQQAARVGQMIFLVAYAFGCELWAPWSEEYGRWPVLQLSLFFVNIWALMCSLAPNFGTMVVGRFLGGLSSAGGSVTLGMVADLWPAETQQYGLNYVVLSSVAGSAIGPIIGGMSKKYYRISADMFRWTFWIQLIWGGAAQVIHFFTVPETRCSILLDKEAKRRRKEGRTSYYGPNEVITNRITVKSVCDIWIRPFRMMVTEPIVLFCSLLSGFSDMLIFIFLESYGPVFQQWGFETYQVGLAFIPIMVAYFLAWAMFLPWIRRDELKRRKDPNSVNPESRLFWLVCTVLLEPIGLFGFAWTSLGPSRSVHWFGPMFFAALIGIANYNIYMATIDYMVLAYGPYSASATGSNGFARDMLAGISAMFSVPFYEYFAEPNTLTYPTTILACIGIVVAIPVFFLYKYGPQVRKASKFAQVLAAEKESTAVKHQIREEKSHVKHTEYA</sequence>
<dbReference type="PANTHER" id="PTHR23502:SF3">
    <property type="entry name" value="MAJOR FACILITATOR SUPERFAMILY (MFS) PROFILE DOMAIN-CONTAINING PROTEIN-RELATED"/>
    <property type="match status" value="1"/>
</dbReference>
<dbReference type="HOGENOM" id="CLU_008455_0_3_1"/>
<dbReference type="InterPro" id="IPR036259">
    <property type="entry name" value="MFS_trans_sf"/>
</dbReference>
<evidence type="ECO:0000256" key="3">
    <source>
        <dbReference type="ARBA" id="ARBA00022989"/>
    </source>
</evidence>
<dbReference type="GO" id="GO:0022857">
    <property type="term" value="F:transmembrane transporter activity"/>
    <property type="evidence" value="ECO:0007669"/>
    <property type="project" value="InterPro"/>
</dbReference>
<organism evidence="7 8">
    <name type="scientific">Wallemia mellicola (strain ATCC MYA-4683 / CBS 633.66)</name>
    <name type="common">Wallemia sebi (CBS 633.66)</name>
    <dbReference type="NCBI Taxonomy" id="671144"/>
    <lineage>
        <taxon>Eukaryota</taxon>
        <taxon>Fungi</taxon>
        <taxon>Dikarya</taxon>
        <taxon>Basidiomycota</taxon>
        <taxon>Wallemiomycotina</taxon>
        <taxon>Wallemiomycetes</taxon>
        <taxon>Wallemiales</taxon>
        <taxon>Wallemiaceae</taxon>
        <taxon>Wallemia</taxon>
    </lineage>
</organism>
<evidence type="ECO:0000256" key="1">
    <source>
        <dbReference type="ARBA" id="ARBA00004141"/>
    </source>
</evidence>
<dbReference type="InParanoid" id="I4Y9W1"/>
<name>I4Y9W1_WALMC</name>
<keyword evidence="3 5" id="KW-1133">Transmembrane helix</keyword>
<dbReference type="KEGG" id="wse:WALSEDRAFT_20010"/>
<dbReference type="Pfam" id="PF07690">
    <property type="entry name" value="MFS_1"/>
    <property type="match status" value="1"/>
</dbReference>
<dbReference type="Gene3D" id="1.20.1250.20">
    <property type="entry name" value="MFS general substrate transporter like domains"/>
    <property type="match status" value="1"/>
</dbReference>
<feature type="transmembrane region" description="Helical" evidence="5">
    <location>
        <begin position="141"/>
        <end position="163"/>
    </location>
</feature>
<dbReference type="InterPro" id="IPR011701">
    <property type="entry name" value="MFS"/>
</dbReference>
<proteinExistence type="predicted"/>
<evidence type="ECO:0000313" key="7">
    <source>
        <dbReference type="EMBL" id="EIM20753.1"/>
    </source>
</evidence>
<protein>
    <submittedName>
        <fullName evidence="7">MFS general substrate transporter</fullName>
    </submittedName>
</protein>